<comment type="subcellular location">
    <subcellularLocation>
        <location evidence="1">Cytoplasm</location>
    </subcellularLocation>
</comment>
<evidence type="ECO:0000256" key="11">
    <source>
        <dbReference type="ARBA" id="ARBA00048033"/>
    </source>
</evidence>
<dbReference type="CDD" id="cd00717">
    <property type="entry name" value="URO-D"/>
    <property type="match status" value="1"/>
</dbReference>
<keyword evidence="9 14" id="KW-0456">Lyase</keyword>
<feature type="domain" description="Uroporphyrinogen decarboxylase (URO-D)" evidence="16">
    <location>
        <begin position="26"/>
        <end position="35"/>
    </location>
</feature>
<dbReference type="PROSITE" id="PS00906">
    <property type="entry name" value="UROD_1"/>
    <property type="match status" value="1"/>
</dbReference>
<keyword evidence="7 14" id="KW-0210">Decarboxylase</keyword>
<dbReference type="NCBIfam" id="TIGR01464">
    <property type="entry name" value="hemE"/>
    <property type="match status" value="1"/>
</dbReference>
<dbReference type="EC" id="4.1.1.37" evidence="4 14"/>
<dbReference type="Gene3D" id="3.20.20.210">
    <property type="match status" value="1"/>
</dbReference>
<protein>
    <recommendedName>
        <fullName evidence="5 14">Uroporphyrinogen decarboxylase</fullName>
        <ecNumber evidence="4 14">4.1.1.37</ecNumber>
    </recommendedName>
</protein>
<dbReference type="EMBL" id="KV441400">
    <property type="protein sequence ID" value="OAF57389.1"/>
    <property type="molecule type" value="Genomic_DNA"/>
</dbReference>
<dbReference type="FunFam" id="3.20.20.210:FF:000004">
    <property type="entry name" value="Uroporphyrinogen decarboxylase"/>
    <property type="match status" value="1"/>
</dbReference>
<dbReference type="HAMAP" id="MF_00218">
    <property type="entry name" value="URO_D"/>
    <property type="match status" value="1"/>
</dbReference>
<evidence type="ECO:0000256" key="3">
    <source>
        <dbReference type="ARBA" id="ARBA00009935"/>
    </source>
</evidence>
<evidence type="ECO:0000256" key="1">
    <source>
        <dbReference type="ARBA" id="ARBA00004496"/>
    </source>
</evidence>
<keyword evidence="8" id="KW-0350">Heme biosynthesis</keyword>
<evidence type="ECO:0000256" key="10">
    <source>
        <dbReference type="ARBA" id="ARBA00023244"/>
    </source>
</evidence>
<dbReference type="InterPro" id="IPR038071">
    <property type="entry name" value="UROD/MetE-like_sf"/>
</dbReference>
<feature type="domain" description="Uroporphyrinogen decarboxylase (URO-D)" evidence="17">
    <location>
        <begin position="151"/>
        <end position="167"/>
    </location>
</feature>
<evidence type="ECO:0000256" key="6">
    <source>
        <dbReference type="ARBA" id="ARBA00022490"/>
    </source>
</evidence>
<proteinExistence type="inferred from homology"/>
<gene>
    <name evidence="18" type="primary">HEM12</name>
    <name evidence="18" type="ORF">VC83_04849</name>
</gene>
<evidence type="ECO:0000259" key="16">
    <source>
        <dbReference type="PROSITE" id="PS00906"/>
    </source>
</evidence>
<name>A0A177A563_9PEZI</name>
<dbReference type="Proteomes" id="UP000077154">
    <property type="component" value="Unassembled WGS sequence"/>
</dbReference>
<dbReference type="SUPFAM" id="SSF51726">
    <property type="entry name" value="UROD/MetE-like"/>
    <property type="match status" value="1"/>
</dbReference>
<evidence type="ECO:0000256" key="15">
    <source>
        <dbReference type="RuleBase" id="RU004169"/>
    </source>
</evidence>
<evidence type="ECO:0000256" key="13">
    <source>
        <dbReference type="ARBA" id="ARBA00058098"/>
    </source>
</evidence>
<comment type="catalytic activity">
    <reaction evidence="11 14">
        <text>uroporphyrinogen III + 4 H(+) = coproporphyrinogen III + 4 CO2</text>
        <dbReference type="Rhea" id="RHEA:19865"/>
        <dbReference type="ChEBI" id="CHEBI:15378"/>
        <dbReference type="ChEBI" id="CHEBI:16526"/>
        <dbReference type="ChEBI" id="CHEBI:57308"/>
        <dbReference type="ChEBI" id="CHEBI:57309"/>
        <dbReference type="EC" id="4.1.1.37"/>
    </reaction>
</comment>
<dbReference type="GO" id="GO:0006782">
    <property type="term" value="P:protoporphyrinogen IX biosynthetic process"/>
    <property type="evidence" value="ECO:0007669"/>
    <property type="project" value="UniProtKB-UniPathway"/>
</dbReference>
<evidence type="ECO:0000256" key="4">
    <source>
        <dbReference type="ARBA" id="ARBA00012288"/>
    </source>
</evidence>
<dbReference type="PANTHER" id="PTHR21091:SF169">
    <property type="entry name" value="UROPORPHYRINOGEN DECARBOXYLASE"/>
    <property type="match status" value="1"/>
</dbReference>
<evidence type="ECO:0000259" key="17">
    <source>
        <dbReference type="PROSITE" id="PS00907"/>
    </source>
</evidence>
<dbReference type="VEuPathDB" id="FungiDB:GMDG_06920"/>
<evidence type="ECO:0000256" key="2">
    <source>
        <dbReference type="ARBA" id="ARBA00004804"/>
    </source>
</evidence>
<dbReference type="GO" id="GO:0004853">
    <property type="term" value="F:uroporphyrinogen decarboxylase activity"/>
    <property type="evidence" value="ECO:0007669"/>
    <property type="project" value="UniProtKB-EC"/>
</dbReference>
<keyword evidence="6" id="KW-0963">Cytoplasm</keyword>
<accession>A0A177A563</accession>
<comment type="catalytic activity">
    <reaction evidence="12">
        <text>uroporphyrinogen I + 4 H(+) = coproporphyrinogen I + 4 CO2</text>
        <dbReference type="Rhea" id="RHEA:31239"/>
        <dbReference type="ChEBI" id="CHEBI:15378"/>
        <dbReference type="ChEBI" id="CHEBI:16526"/>
        <dbReference type="ChEBI" id="CHEBI:62626"/>
        <dbReference type="ChEBI" id="CHEBI:62631"/>
    </reaction>
</comment>
<keyword evidence="10 14" id="KW-0627">Porphyrin biosynthesis</keyword>
<dbReference type="GeneID" id="36287919"/>
<dbReference type="UniPathway" id="UPA00251">
    <property type="reaction ID" value="UER00321"/>
</dbReference>
<dbReference type="eggNOG" id="KOG2872">
    <property type="taxonomic scope" value="Eukaryota"/>
</dbReference>
<evidence type="ECO:0000256" key="14">
    <source>
        <dbReference type="RuleBase" id="RU000554"/>
    </source>
</evidence>
<dbReference type="Pfam" id="PF01208">
    <property type="entry name" value="URO-D"/>
    <property type="match status" value="1"/>
</dbReference>
<comment type="pathway">
    <text evidence="2 14">Porphyrin-containing compound metabolism; protoporphyrin-IX biosynthesis; coproporphyrinogen-III from 5-aminolevulinate: step 4/4.</text>
</comment>
<dbReference type="PROSITE" id="PS00907">
    <property type="entry name" value="UROD_2"/>
    <property type="match status" value="1"/>
</dbReference>
<dbReference type="InterPro" id="IPR006361">
    <property type="entry name" value="Uroporphyrinogen_deCO2ase_HemE"/>
</dbReference>
<comment type="similarity">
    <text evidence="3 15">Belongs to the uroporphyrinogen decarboxylase family.</text>
</comment>
<sequence length="366" mass="40707">MSHNFEPIQNDLILRAARGEEVERAPAWVMRQAGRYLPEYHEVKGGNDFFECCRSPDIASTLTLQPIERFAGLIDAAIIFSDILVIPQAMGMTVEMIDKKGPHFPEPLTSPTDGRYETVMKKEVDVAKELDYVYKAITMTRHKLKGRVPLIGFCGAPWTLLCYMVEGGGSKLFIETKTWVFRHSQASKDLLQKIAEVCVEHLALQVKAGAQMVQVFDSWAAELSPASFRQFSQPYLAYISANLPKRLAEMQLDPVPMIVFAKGAWHALEALCDLGYDVVGLDWLQDPAAAVKIRGDRSVVFQGNADPGILYGTKDAITCAVTKMVDGFYGGGKKGWIANLGHGITPKVNPDDLKFYFEEIRRLTAS</sequence>
<evidence type="ECO:0000256" key="8">
    <source>
        <dbReference type="ARBA" id="ARBA00023133"/>
    </source>
</evidence>
<dbReference type="AlphaFoldDB" id="A0A177A563"/>
<evidence type="ECO:0000256" key="12">
    <source>
        <dbReference type="ARBA" id="ARBA00052550"/>
    </source>
</evidence>
<dbReference type="OrthoDB" id="339900at2759"/>
<organism evidence="18">
    <name type="scientific">Pseudogymnoascus destructans</name>
    <dbReference type="NCBI Taxonomy" id="655981"/>
    <lineage>
        <taxon>Eukaryota</taxon>
        <taxon>Fungi</taxon>
        <taxon>Dikarya</taxon>
        <taxon>Ascomycota</taxon>
        <taxon>Pezizomycotina</taxon>
        <taxon>Leotiomycetes</taxon>
        <taxon>Thelebolales</taxon>
        <taxon>Thelebolaceae</taxon>
        <taxon>Pseudogymnoascus</taxon>
    </lineage>
</organism>
<evidence type="ECO:0000256" key="5">
    <source>
        <dbReference type="ARBA" id="ARBA00014308"/>
    </source>
</evidence>
<evidence type="ECO:0000256" key="9">
    <source>
        <dbReference type="ARBA" id="ARBA00023239"/>
    </source>
</evidence>
<evidence type="ECO:0000256" key="7">
    <source>
        <dbReference type="ARBA" id="ARBA00022793"/>
    </source>
</evidence>
<reference evidence="18" key="1">
    <citation type="submission" date="2016-03" db="EMBL/GenBank/DDBJ databases">
        <title>Updated assembly of Pseudogymnoascus destructans, the fungus causing white-nose syndrome of bats.</title>
        <authorList>
            <person name="Palmer J.M."/>
            <person name="Drees K.P."/>
            <person name="Foster J.T."/>
            <person name="Lindner D.L."/>
        </authorList>
    </citation>
    <scope>NUCLEOTIDE SEQUENCE [LARGE SCALE GENOMIC DNA]</scope>
    <source>
        <strain evidence="18">20631-21</strain>
    </source>
</reference>
<dbReference type="GO" id="GO:0005829">
    <property type="term" value="C:cytosol"/>
    <property type="evidence" value="ECO:0007669"/>
    <property type="project" value="TreeGrafter"/>
</dbReference>
<dbReference type="PANTHER" id="PTHR21091">
    <property type="entry name" value="METHYLTETRAHYDROFOLATE:HOMOCYSTEINE METHYLTRANSFERASE RELATED"/>
    <property type="match status" value="1"/>
</dbReference>
<evidence type="ECO:0000313" key="18">
    <source>
        <dbReference type="EMBL" id="OAF57389.1"/>
    </source>
</evidence>
<comment type="function">
    <text evidence="13">Catalyzes the sequential decarboxylation of four acetate groups of uroporphyrinogen-III (octacarboxyporphyrin) to yield coproporphyrinogen-III (tetracarboxyporphyrin) with the formation of intermediate hepta-, hexa- and penta-carboxylate porphyrinogens in the heme biosynthesis pathway. Acts on a number of porphyrinogens, but only coproporphyrinogen III can ultimately be converted to heme.</text>
</comment>
<dbReference type="RefSeq" id="XP_024322679.1">
    <property type="nucleotide sequence ID" value="XM_024468477.1"/>
</dbReference>
<dbReference type="InterPro" id="IPR000257">
    <property type="entry name" value="Uroporphyrinogen_deCOase"/>
</dbReference>